<dbReference type="NCBIfam" id="NF006826">
    <property type="entry name" value="PRK09347.1-3"/>
    <property type="match status" value="1"/>
</dbReference>
<dbReference type="InterPro" id="IPR001474">
    <property type="entry name" value="GTP_CycHdrlase_I"/>
</dbReference>
<dbReference type="FunFam" id="3.30.1130.10:FF:000012">
    <property type="entry name" value="GTP cyclohydrolase 1"/>
    <property type="match status" value="1"/>
</dbReference>
<keyword evidence="8" id="KW-0378">Hydrolase</keyword>
<evidence type="ECO:0000256" key="3">
    <source>
        <dbReference type="ARBA" id="ARBA00008085"/>
    </source>
</evidence>
<keyword evidence="9" id="KW-0783">Tetrahydrobiopterin biosynthesis</keyword>
<dbReference type="UniPathway" id="UPA00848">
    <property type="reaction ID" value="UER00151"/>
</dbReference>
<name>A0A1I8QDB8_STOCA</name>
<dbReference type="InterPro" id="IPR043133">
    <property type="entry name" value="GTP-CH-I_C/QueF"/>
</dbReference>
<evidence type="ECO:0000256" key="2">
    <source>
        <dbReference type="ARBA" id="ARBA00005080"/>
    </source>
</evidence>
<keyword evidence="7" id="KW-0547">Nucleotide-binding</keyword>
<evidence type="ECO:0000259" key="12">
    <source>
        <dbReference type="Pfam" id="PF01227"/>
    </source>
</evidence>
<dbReference type="PROSITE" id="PS00859">
    <property type="entry name" value="GTP_CYCLOHYDROL_1_1"/>
    <property type="match status" value="1"/>
</dbReference>
<evidence type="ECO:0000256" key="9">
    <source>
        <dbReference type="ARBA" id="ARBA00023007"/>
    </source>
</evidence>
<comment type="catalytic activity">
    <reaction evidence="1">
        <text>GTP + H2O = 7,8-dihydroneopterin 3'-triphosphate + formate + H(+)</text>
        <dbReference type="Rhea" id="RHEA:17473"/>
        <dbReference type="ChEBI" id="CHEBI:15377"/>
        <dbReference type="ChEBI" id="CHEBI:15378"/>
        <dbReference type="ChEBI" id="CHEBI:15740"/>
        <dbReference type="ChEBI" id="CHEBI:37565"/>
        <dbReference type="ChEBI" id="CHEBI:58462"/>
        <dbReference type="EC" id="3.5.4.16"/>
    </reaction>
</comment>
<dbReference type="GO" id="GO:0008270">
    <property type="term" value="F:zinc ion binding"/>
    <property type="evidence" value="ECO:0007669"/>
    <property type="project" value="TreeGrafter"/>
</dbReference>
<dbReference type="VEuPathDB" id="VectorBase:SCAU016105"/>
<dbReference type="AlphaFoldDB" id="A0A1I8QDB8"/>
<dbReference type="Gene3D" id="3.30.1130.10">
    <property type="match status" value="1"/>
</dbReference>
<protein>
    <recommendedName>
        <fullName evidence="6">GTP cyclohydrolase 1</fullName>
        <ecNumber evidence="5">3.5.4.16</ecNumber>
    </recommendedName>
    <alternativeName>
        <fullName evidence="11">GTP cyclohydrolase I</fullName>
    </alternativeName>
</protein>
<dbReference type="InterPro" id="IPR043134">
    <property type="entry name" value="GTP-CH-I_N"/>
</dbReference>
<evidence type="ECO:0000256" key="5">
    <source>
        <dbReference type="ARBA" id="ARBA00012715"/>
    </source>
</evidence>
<dbReference type="GO" id="GO:0046654">
    <property type="term" value="P:tetrahydrofolate biosynthetic process"/>
    <property type="evidence" value="ECO:0007669"/>
    <property type="project" value="InterPro"/>
</dbReference>
<evidence type="ECO:0000256" key="6">
    <source>
        <dbReference type="ARBA" id="ARBA00017272"/>
    </source>
</evidence>
<dbReference type="EnsemblMetazoa" id="SCAU016105-RA">
    <property type="protein sequence ID" value="SCAU016105-PA"/>
    <property type="gene ID" value="SCAU016105"/>
</dbReference>
<dbReference type="FunFam" id="1.10.286.10:FF:000003">
    <property type="entry name" value="GTP cyclohydrolase 1"/>
    <property type="match status" value="1"/>
</dbReference>
<dbReference type="PANTHER" id="PTHR11109:SF7">
    <property type="entry name" value="GTP CYCLOHYDROLASE 1"/>
    <property type="match status" value="1"/>
</dbReference>
<dbReference type="GO" id="GO:0003934">
    <property type="term" value="F:GTP cyclohydrolase I activity"/>
    <property type="evidence" value="ECO:0007669"/>
    <property type="project" value="UniProtKB-EC"/>
</dbReference>
<dbReference type="EC" id="3.5.4.16" evidence="5"/>
<evidence type="ECO:0000256" key="1">
    <source>
        <dbReference type="ARBA" id="ARBA00001052"/>
    </source>
</evidence>
<sequence length="281" mass="31561">MLNSIETGIMKQMNEVINATDASYANAVYDDTQENSIPHQDQLISLNNNKDTIHLTTTKQGGIHFKNLCKTCQFGHENCTFHHDLELDHKPPTREALLPDMARSYRLLLGGLGENPDRQGLIKTPERAAKAMLFFTKGYDQSLEDVLNGAVFDEDHDEMVVVKDIEMFSMCEHHLVPFYGKVSIGYLPCNKILGLSKLARIVEIFSRRLQVQERLTKQIAVAVTQAVQPAGVAVVVEGVHMCMVMRGVQKINSKTVTSTMLGVFRDDPKTREEFLNLVNSK</sequence>
<feature type="domain" description="GTP cyclohydrolase I" evidence="12">
    <location>
        <begin position="103"/>
        <end position="278"/>
    </location>
</feature>
<dbReference type="PANTHER" id="PTHR11109">
    <property type="entry name" value="GTP CYCLOHYDROLASE I"/>
    <property type="match status" value="1"/>
</dbReference>
<evidence type="ECO:0000313" key="14">
    <source>
        <dbReference type="Proteomes" id="UP000095300"/>
    </source>
</evidence>
<dbReference type="GO" id="GO:0005525">
    <property type="term" value="F:GTP binding"/>
    <property type="evidence" value="ECO:0007669"/>
    <property type="project" value="UniProtKB-KW"/>
</dbReference>
<evidence type="ECO:0000256" key="4">
    <source>
        <dbReference type="ARBA" id="ARBA00011857"/>
    </source>
</evidence>
<dbReference type="CDD" id="cd00642">
    <property type="entry name" value="GTP_cyclohydro1"/>
    <property type="match status" value="1"/>
</dbReference>
<evidence type="ECO:0000256" key="11">
    <source>
        <dbReference type="ARBA" id="ARBA00030854"/>
    </source>
</evidence>
<comment type="subunit">
    <text evidence="4">Toroid-shaped homodecamer, composed of two pentamers of five dimers.</text>
</comment>
<dbReference type="GO" id="GO:0005737">
    <property type="term" value="C:cytoplasm"/>
    <property type="evidence" value="ECO:0007669"/>
    <property type="project" value="TreeGrafter"/>
</dbReference>
<dbReference type="GO" id="GO:0046148">
    <property type="term" value="P:pigment biosynthetic process"/>
    <property type="evidence" value="ECO:0007669"/>
    <property type="project" value="UniProtKB-ARBA"/>
</dbReference>
<keyword evidence="10" id="KW-0342">GTP-binding</keyword>
<gene>
    <name evidence="13" type="primary">106086529</name>
</gene>
<proteinExistence type="inferred from homology"/>
<evidence type="ECO:0000256" key="7">
    <source>
        <dbReference type="ARBA" id="ARBA00022741"/>
    </source>
</evidence>
<accession>A0A1I8QDB8</accession>
<dbReference type="SUPFAM" id="SSF55620">
    <property type="entry name" value="Tetrahydrobiopterin biosynthesis enzymes-like"/>
    <property type="match status" value="1"/>
</dbReference>
<evidence type="ECO:0000256" key="8">
    <source>
        <dbReference type="ARBA" id="ARBA00022801"/>
    </source>
</evidence>
<evidence type="ECO:0000256" key="10">
    <source>
        <dbReference type="ARBA" id="ARBA00023134"/>
    </source>
</evidence>
<comment type="pathway">
    <text evidence="2">Cofactor biosynthesis; 7,8-dihydroneopterin triphosphate biosynthesis; 7,8-dihydroneopterin triphosphate from GTP: step 1/1.</text>
</comment>
<comment type="similarity">
    <text evidence="3">Belongs to the GTP cyclohydrolase I family.</text>
</comment>
<dbReference type="NCBIfam" id="TIGR00063">
    <property type="entry name" value="folE"/>
    <property type="match status" value="1"/>
</dbReference>
<dbReference type="InterPro" id="IPR020602">
    <property type="entry name" value="GTP_CycHdrlase_I_dom"/>
</dbReference>
<dbReference type="Pfam" id="PF01227">
    <property type="entry name" value="GTP_cyclohydroI"/>
    <property type="match status" value="1"/>
</dbReference>
<dbReference type="InterPro" id="IPR018234">
    <property type="entry name" value="GTP_CycHdrlase_I_CS"/>
</dbReference>
<dbReference type="GO" id="GO:0006729">
    <property type="term" value="P:tetrahydrobiopterin biosynthetic process"/>
    <property type="evidence" value="ECO:0007669"/>
    <property type="project" value="UniProtKB-KW"/>
</dbReference>
<keyword evidence="14" id="KW-1185">Reference proteome</keyword>
<dbReference type="Gene3D" id="1.10.286.10">
    <property type="match status" value="1"/>
</dbReference>
<organism evidence="13 14">
    <name type="scientific">Stomoxys calcitrans</name>
    <name type="common">Stable fly</name>
    <name type="synonym">Conops calcitrans</name>
    <dbReference type="NCBI Taxonomy" id="35570"/>
    <lineage>
        <taxon>Eukaryota</taxon>
        <taxon>Metazoa</taxon>
        <taxon>Ecdysozoa</taxon>
        <taxon>Arthropoda</taxon>
        <taxon>Hexapoda</taxon>
        <taxon>Insecta</taxon>
        <taxon>Pterygota</taxon>
        <taxon>Neoptera</taxon>
        <taxon>Endopterygota</taxon>
        <taxon>Diptera</taxon>
        <taxon>Brachycera</taxon>
        <taxon>Muscomorpha</taxon>
        <taxon>Muscoidea</taxon>
        <taxon>Muscidae</taxon>
        <taxon>Stomoxys</taxon>
    </lineage>
</organism>
<dbReference type="NCBIfam" id="NF006825">
    <property type="entry name" value="PRK09347.1-2"/>
    <property type="match status" value="1"/>
</dbReference>
<evidence type="ECO:0000313" key="13">
    <source>
        <dbReference type="EnsemblMetazoa" id="SCAU016105-PA"/>
    </source>
</evidence>
<dbReference type="PROSITE" id="PS00860">
    <property type="entry name" value="GTP_CYCLOHYDROL_1_2"/>
    <property type="match status" value="1"/>
</dbReference>
<dbReference type="Proteomes" id="UP000095300">
    <property type="component" value="Unassembled WGS sequence"/>
</dbReference>
<dbReference type="HAMAP" id="MF_00223">
    <property type="entry name" value="FolE"/>
    <property type="match status" value="1"/>
</dbReference>
<reference evidence="13" key="1">
    <citation type="submission" date="2020-05" db="UniProtKB">
        <authorList>
            <consortium name="EnsemblMetazoa"/>
        </authorList>
    </citation>
    <scope>IDENTIFICATION</scope>
    <source>
        <strain evidence="13">USDA</strain>
    </source>
</reference>